<evidence type="ECO:0000256" key="3">
    <source>
        <dbReference type="ARBA" id="ARBA00023163"/>
    </source>
</evidence>
<reference evidence="5 6" key="1">
    <citation type="submission" date="2018-03" db="EMBL/GenBank/DDBJ databases">
        <title>Genomic Encyclopedia of Archaeal and Bacterial Type Strains, Phase II (KMG-II): from individual species to whole genera.</title>
        <authorList>
            <person name="Goeker M."/>
        </authorList>
    </citation>
    <scope>NUCLEOTIDE SEQUENCE [LARGE SCALE GENOMIC DNA]</scope>
    <source>
        <strain evidence="5 6">DSM 44889</strain>
    </source>
</reference>
<accession>A0A316AYP4</accession>
<dbReference type="GO" id="GO:0003700">
    <property type="term" value="F:DNA-binding transcription factor activity"/>
    <property type="evidence" value="ECO:0007669"/>
    <property type="project" value="TreeGrafter"/>
</dbReference>
<dbReference type="InterPro" id="IPR036388">
    <property type="entry name" value="WH-like_DNA-bd_sf"/>
</dbReference>
<evidence type="ECO:0000313" key="5">
    <source>
        <dbReference type="EMBL" id="PWJ55347.1"/>
    </source>
</evidence>
<keyword evidence="1" id="KW-0805">Transcription regulation</keyword>
<protein>
    <submittedName>
        <fullName evidence="5">IclR family transcriptional regulator</fullName>
    </submittedName>
</protein>
<keyword evidence="2" id="KW-0238">DNA-binding</keyword>
<evidence type="ECO:0000256" key="1">
    <source>
        <dbReference type="ARBA" id="ARBA00023015"/>
    </source>
</evidence>
<dbReference type="InterPro" id="IPR029016">
    <property type="entry name" value="GAF-like_dom_sf"/>
</dbReference>
<dbReference type="GO" id="GO:0003677">
    <property type="term" value="F:DNA binding"/>
    <property type="evidence" value="ECO:0007669"/>
    <property type="project" value="UniProtKB-KW"/>
</dbReference>
<dbReference type="Pfam" id="PF01614">
    <property type="entry name" value="IclR_C"/>
    <property type="match status" value="1"/>
</dbReference>
<dbReference type="PROSITE" id="PS51078">
    <property type="entry name" value="ICLR_ED"/>
    <property type="match status" value="1"/>
</dbReference>
<keyword evidence="3" id="KW-0804">Transcription</keyword>
<evidence type="ECO:0000256" key="2">
    <source>
        <dbReference type="ARBA" id="ARBA00023125"/>
    </source>
</evidence>
<proteinExistence type="predicted"/>
<dbReference type="Gene3D" id="1.10.10.10">
    <property type="entry name" value="Winged helix-like DNA-binding domain superfamily/Winged helix DNA-binding domain"/>
    <property type="match status" value="1"/>
</dbReference>
<sequence>MEEIAVRTGIPPSSAYRYVARLAASGYLEEQRGRYTTGPAVLALAGRYVVQPFLAQIGPAYLRDLVRQLGETVVMLVRVGSQAVCLRKAEPEKALIYSFAVDELLPLHAGAGQRVLLAWAPPPVVEQVLSGPLPRYTPATLDAASLRADLATTRQRGWATSRGELDPGSFSLAVPVTFRGEVVCSLNAAGPDVRCDTPAWITRATSALLSTASALSAALQEWSPSAPTRGPHDS</sequence>
<gene>
    <name evidence="5" type="ORF">BXY45_10316</name>
</gene>
<dbReference type="GO" id="GO:0045892">
    <property type="term" value="P:negative regulation of DNA-templated transcription"/>
    <property type="evidence" value="ECO:0007669"/>
    <property type="project" value="TreeGrafter"/>
</dbReference>
<dbReference type="SUPFAM" id="SSF55781">
    <property type="entry name" value="GAF domain-like"/>
    <property type="match status" value="1"/>
</dbReference>
<dbReference type="InterPro" id="IPR036390">
    <property type="entry name" value="WH_DNA-bd_sf"/>
</dbReference>
<evidence type="ECO:0000313" key="6">
    <source>
        <dbReference type="Proteomes" id="UP000245469"/>
    </source>
</evidence>
<dbReference type="InterPro" id="IPR005471">
    <property type="entry name" value="Tscrpt_reg_IclR_N"/>
</dbReference>
<dbReference type="SUPFAM" id="SSF46785">
    <property type="entry name" value="Winged helix' DNA-binding domain"/>
    <property type="match status" value="1"/>
</dbReference>
<feature type="domain" description="IclR-ED" evidence="4">
    <location>
        <begin position="40"/>
        <end position="221"/>
    </location>
</feature>
<dbReference type="Gene3D" id="3.30.450.40">
    <property type="match status" value="1"/>
</dbReference>
<dbReference type="EMBL" id="QGDQ01000003">
    <property type="protein sequence ID" value="PWJ55347.1"/>
    <property type="molecule type" value="Genomic_DNA"/>
</dbReference>
<dbReference type="InterPro" id="IPR014757">
    <property type="entry name" value="Tscrpt_reg_IclR_C"/>
</dbReference>
<dbReference type="Pfam" id="PF09339">
    <property type="entry name" value="HTH_IclR"/>
    <property type="match status" value="1"/>
</dbReference>
<organism evidence="5 6">
    <name type="scientific">Quadrisphaera granulorum</name>
    <dbReference type="NCBI Taxonomy" id="317664"/>
    <lineage>
        <taxon>Bacteria</taxon>
        <taxon>Bacillati</taxon>
        <taxon>Actinomycetota</taxon>
        <taxon>Actinomycetes</taxon>
        <taxon>Kineosporiales</taxon>
        <taxon>Kineosporiaceae</taxon>
        <taxon>Quadrisphaera</taxon>
    </lineage>
</organism>
<dbReference type="InterPro" id="IPR050707">
    <property type="entry name" value="HTH_MetabolicPath_Reg"/>
</dbReference>
<keyword evidence="6" id="KW-1185">Reference proteome</keyword>
<dbReference type="Proteomes" id="UP000245469">
    <property type="component" value="Unassembled WGS sequence"/>
</dbReference>
<name>A0A316AYP4_9ACTN</name>
<dbReference type="AlphaFoldDB" id="A0A316AYP4"/>
<comment type="caution">
    <text evidence="5">The sequence shown here is derived from an EMBL/GenBank/DDBJ whole genome shotgun (WGS) entry which is preliminary data.</text>
</comment>
<dbReference type="PANTHER" id="PTHR30136:SF24">
    <property type="entry name" value="HTH-TYPE TRANSCRIPTIONAL REPRESSOR ALLR"/>
    <property type="match status" value="1"/>
</dbReference>
<dbReference type="PANTHER" id="PTHR30136">
    <property type="entry name" value="HELIX-TURN-HELIX TRANSCRIPTIONAL REGULATOR, ICLR FAMILY"/>
    <property type="match status" value="1"/>
</dbReference>
<evidence type="ECO:0000259" key="4">
    <source>
        <dbReference type="PROSITE" id="PS51078"/>
    </source>
</evidence>